<sequence length="392" mass="43880">MDALYDYHSKNQVEISMPIILFILKALEGRGAERMVTTLASAYAKMGHSVHILCLEETQDMPLDADIHYHIVPYDKVFSEQDIEPNSKQAQAYEAVAKRIDEYVLSQIGTPNLILANIYKVNWIMAYSQLPNIVNVLHTALSKQFEYQLSDKPRQTISHLRMVYGAHFCSCVSDGARKDLISLLGDITKTTTITTIYNPCDATWIQSKALQKPRIESFGLRDKQYIVHVASFDTMKGHRDLLQAYAKTERKLPLVLVGKGKLEAEIKALAFQLKINDCVRFLGFQSNPYPIIASAALMVLTSKFEGFGYVIVEAQALGVPVISTDCPFGPRELLPVKSLIPVGDIEGLAILIDQAVNNLTNYIVPLNQQLLPNHIAQQYLKFGLLVKQGARQ</sequence>
<comment type="caution">
    <text evidence="3">The sequence shown here is derived from an EMBL/GenBank/DDBJ whole genome shotgun (WGS) entry which is preliminary data.</text>
</comment>
<dbReference type="Gene3D" id="3.40.50.2000">
    <property type="entry name" value="Glycogen Phosphorylase B"/>
    <property type="match status" value="2"/>
</dbReference>
<dbReference type="CDD" id="cd03811">
    <property type="entry name" value="GT4_GT28_WabH-like"/>
    <property type="match status" value="1"/>
</dbReference>
<protein>
    <submittedName>
        <fullName evidence="3">Glycosyl transferase</fullName>
    </submittedName>
</protein>
<name>A0ABQ5YZ15_9GAMM</name>
<proteinExistence type="predicted"/>
<dbReference type="InterPro" id="IPR028098">
    <property type="entry name" value="Glyco_trans_4-like_N"/>
</dbReference>
<feature type="domain" description="Glycosyl transferase family 1" evidence="1">
    <location>
        <begin position="221"/>
        <end position="358"/>
    </location>
</feature>
<reference evidence="4" key="1">
    <citation type="journal article" date="2019" name="Int. J. Syst. Evol. Microbiol.">
        <title>The Global Catalogue of Microorganisms (GCM) 10K type strain sequencing project: providing services to taxonomists for standard genome sequencing and annotation.</title>
        <authorList>
            <consortium name="The Broad Institute Genomics Platform"/>
            <consortium name="The Broad Institute Genome Sequencing Center for Infectious Disease"/>
            <person name="Wu L."/>
            <person name="Ma J."/>
        </authorList>
    </citation>
    <scope>NUCLEOTIDE SEQUENCE [LARGE SCALE GENOMIC DNA]</scope>
    <source>
        <strain evidence="4">NBRC 103191</strain>
    </source>
</reference>
<dbReference type="EMBL" id="BSOK01000022">
    <property type="protein sequence ID" value="GLR29110.1"/>
    <property type="molecule type" value="Genomic_DNA"/>
</dbReference>
<gene>
    <name evidence="3" type="primary">wabH_1</name>
    <name evidence="3" type="ORF">GCM10007915_13480</name>
</gene>
<feature type="domain" description="Glycosyltransferase subfamily 4-like N-terminal" evidence="2">
    <location>
        <begin position="30"/>
        <end position="202"/>
    </location>
</feature>
<evidence type="ECO:0000313" key="3">
    <source>
        <dbReference type="EMBL" id="GLR29110.1"/>
    </source>
</evidence>
<accession>A0ABQ5YZ15</accession>
<dbReference type="GO" id="GO:0016740">
    <property type="term" value="F:transferase activity"/>
    <property type="evidence" value="ECO:0007669"/>
    <property type="project" value="UniProtKB-KW"/>
</dbReference>
<dbReference type="PANTHER" id="PTHR12526">
    <property type="entry name" value="GLYCOSYLTRANSFERASE"/>
    <property type="match status" value="1"/>
</dbReference>
<keyword evidence="3" id="KW-0808">Transferase</keyword>
<evidence type="ECO:0000313" key="4">
    <source>
        <dbReference type="Proteomes" id="UP001156645"/>
    </source>
</evidence>
<organism evidence="3 4">
    <name type="scientific">Psychrobacter pacificensis</name>
    <dbReference type="NCBI Taxonomy" id="112002"/>
    <lineage>
        <taxon>Bacteria</taxon>
        <taxon>Pseudomonadati</taxon>
        <taxon>Pseudomonadota</taxon>
        <taxon>Gammaproteobacteria</taxon>
        <taxon>Moraxellales</taxon>
        <taxon>Moraxellaceae</taxon>
        <taxon>Psychrobacter</taxon>
    </lineage>
</organism>
<evidence type="ECO:0000259" key="1">
    <source>
        <dbReference type="Pfam" id="PF00534"/>
    </source>
</evidence>
<dbReference type="Pfam" id="PF00534">
    <property type="entry name" value="Glycos_transf_1"/>
    <property type="match status" value="1"/>
</dbReference>
<dbReference type="Proteomes" id="UP001156645">
    <property type="component" value="Unassembled WGS sequence"/>
</dbReference>
<keyword evidence="4" id="KW-1185">Reference proteome</keyword>
<dbReference type="SUPFAM" id="SSF53756">
    <property type="entry name" value="UDP-Glycosyltransferase/glycogen phosphorylase"/>
    <property type="match status" value="1"/>
</dbReference>
<evidence type="ECO:0000259" key="2">
    <source>
        <dbReference type="Pfam" id="PF13439"/>
    </source>
</evidence>
<dbReference type="Pfam" id="PF13439">
    <property type="entry name" value="Glyco_transf_4"/>
    <property type="match status" value="1"/>
</dbReference>
<dbReference type="InterPro" id="IPR001296">
    <property type="entry name" value="Glyco_trans_1"/>
</dbReference>